<dbReference type="SUPFAM" id="SSF51735">
    <property type="entry name" value="NAD(P)-binding Rossmann-fold domains"/>
    <property type="match status" value="1"/>
</dbReference>
<evidence type="ECO:0000256" key="8">
    <source>
        <dbReference type="ARBA" id="ARBA00025046"/>
    </source>
</evidence>
<dbReference type="PANTHER" id="PTHR33254:SF4">
    <property type="entry name" value="4-HYDROXY-4-METHYL-2-OXOGLUTARATE ALDOLASE 3-RELATED"/>
    <property type="match status" value="1"/>
</dbReference>
<dbReference type="InterPro" id="IPR013328">
    <property type="entry name" value="6PGD_dom2"/>
</dbReference>
<comment type="similarity">
    <text evidence="3">Belongs to the class II aldolase/RraA-like family.</text>
</comment>
<dbReference type="EMBL" id="JBHMDM010000007">
    <property type="protein sequence ID" value="MFB9377785.1"/>
    <property type="molecule type" value="Genomic_DNA"/>
</dbReference>
<dbReference type="PANTHER" id="PTHR33254">
    <property type="entry name" value="4-HYDROXY-4-METHYL-2-OXOGLUTARATE ALDOLASE 3-RELATED"/>
    <property type="match status" value="1"/>
</dbReference>
<dbReference type="Gene3D" id="3.50.30.40">
    <property type="entry name" value="Ribonuclease E inhibitor RraA/RraA-like"/>
    <property type="match status" value="1"/>
</dbReference>
<evidence type="ECO:0000256" key="5">
    <source>
        <dbReference type="ARBA" id="ARBA00012213"/>
    </source>
</evidence>
<comment type="catalytic activity">
    <reaction evidence="12">
        <text>oxaloacetate + H(+) = pyruvate + CO2</text>
        <dbReference type="Rhea" id="RHEA:15641"/>
        <dbReference type="ChEBI" id="CHEBI:15361"/>
        <dbReference type="ChEBI" id="CHEBI:15378"/>
        <dbReference type="ChEBI" id="CHEBI:16452"/>
        <dbReference type="ChEBI" id="CHEBI:16526"/>
        <dbReference type="EC" id="4.1.1.112"/>
    </reaction>
</comment>
<evidence type="ECO:0000256" key="6">
    <source>
        <dbReference type="ARBA" id="ARBA00012947"/>
    </source>
</evidence>
<dbReference type="Proteomes" id="UP001589748">
    <property type="component" value="Unassembled WGS sequence"/>
</dbReference>
<evidence type="ECO:0000256" key="2">
    <source>
        <dbReference type="ARBA" id="ARBA00001968"/>
    </source>
</evidence>
<comment type="caution">
    <text evidence="15">The sequence shown here is derived from an EMBL/GenBank/DDBJ whole genome shotgun (WGS) entry which is preliminary data.</text>
</comment>
<evidence type="ECO:0000259" key="13">
    <source>
        <dbReference type="Pfam" id="PF03446"/>
    </source>
</evidence>
<dbReference type="SUPFAM" id="SSF89562">
    <property type="entry name" value="RraA-like"/>
    <property type="match status" value="1"/>
</dbReference>
<name>A0ABV5LUR0_9ACTN</name>
<feature type="domain" description="6-phosphogluconate dehydrogenase NADP-binding" evidence="13">
    <location>
        <begin position="3"/>
        <end position="132"/>
    </location>
</feature>
<sequence length="453" mass="45879">MTTVAVLGLGEAGTLYARAFLDAGHDVVGVDPADVPTPDGVRRSPSPAAAVAGADVVLCLTGARHAQTVLEQARSGLRPGTVVAEMNSASPELKERLADVLASSGALFGDVAVIGSVPDHGARTALVVSGPGAPVTAELFRGLGASVEVLDAPAGAAARRKLLRSVFLKGLGALIVETLAAGDAAGDLDWVHGQVSAQLAGGGAWTDRLAAGTVKHGLRRSAESQAAAEMLRALGVTPTMTLAAADVHRTAASDPGLLEDELLAAYARVPVANVGDARERTGVLAGRIRAVWPGATVVGRALPVYCSQGENSGIHAALDRARPGDVLVIDGHGDPDRALMGELIAERAKALGVRGMVIDGAVRDVDVLREIGFPVWAIGSSPAGPYKHGPSRVGRPVSVGGVVVTAGDLVVADADGVAIVPAAEARATLEAALAIQADETRRRQLILDGAVAR</sequence>
<dbReference type="InterPro" id="IPR005493">
    <property type="entry name" value="RraA/RraA-like"/>
</dbReference>
<dbReference type="EC" id="4.1.1.112" evidence="6"/>
<evidence type="ECO:0000256" key="3">
    <source>
        <dbReference type="ARBA" id="ARBA00008621"/>
    </source>
</evidence>
<gene>
    <name evidence="15" type="ORF">ACFFVI_12485</name>
</gene>
<keyword evidence="16" id="KW-1185">Reference proteome</keyword>
<evidence type="ECO:0000313" key="15">
    <source>
        <dbReference type="EMBL" id="MFB9377785.1"/>
    </source>
</evidence>
<evidence type="ECO:0000256" key="10">
    <source>
        <dbReference type="ARBA" id="ARBA00030169"/>
    </source>
</evidence>
<dbReference type="Pfam" id="PF03446">
    <property type="entry name" value="NAD_binding_2"/>
    <property type="match status" value="1"/>
</dbReference>
<feature type="domain" description="Phosphogluconate dehydrogenase NAD-binding putative C-terminal" evidence="14">
    <location>
        <begin position="184"/>
        <end position="249"/>
    </location>
</feature>
<dbReference type="Pfam" id="PF09130">
    <property type="entry name" value="DUF1932"/>
    <property type="match status" value="1"/>
</dbReference>
<proteinExistence type="inferred from homology"/>
<evidence type="ECO:0000256" key="4">
    <source>
        <dbReference type="ARBA" id="ARBA00011233"/>
    </source>
</evidence>
<evidence type="ECO:0000256" key="12">
    <source>
        <dbReference type="ARBA" id="ARBA00047973"/>
    </source>
</evidence>
<dbReference type="InterPro" id="IPR006115">
    <property type="entry name" value="6PGDH_NADP-bd"/>
</dbReference>
<reference evidence="15 16" key="1">
    <citation type="submission" date="2024-09" db="EMBL/GenBank/DDBJ databases">
        <authorList>
            <person name="Sun Q."/>
            <person name="Mori K."/>
        </authorList>
    </citation>
    <scope>NUCLEOTIDE SEQUENCE [LARGE SCALE GENOMIC DNA]</scope>
    <source>
        <strain evidence="15 16">TISTR 1856</strain>
    </source>
</reference>
<dbReference type="InterPro" id="IPR015814">
    <property type="entry name" value="Pgluconate_DH_NAD-bd_C"/>
</dbReference>
<accession>A0ABV5LUR0</accession>
<organism evidence="15 16">
    <name type="scientific">Kineococcus gynurae</name>
    <dbReference type="NCBI Taxonomy" id="452979"/>
    <lineage>
        <taxon>Bacteria</taxon>
        <taxon>Bacillati</taxon>
        <taxon>Actinomycetota</taxon>
        <taxon>Actinomycetes</taxon>
        <taxon>Kineosporiales</taxon>
        <taxon>Kineosporiaceae</taxon>
        <taxon>Kineococcus</taxon>
    </lineage>
</organism>
<comment type="catalytic activity">
    <reaction evidence="1">
        <text>4-hydroxy-4-methyl-2-oxoglutarate = 2 pyruvate</text>
        <dbReference type="Rhea" id="RHEA:22748"/>
        <dbReference type="ChEBI" id="CHEBI:15361"/>
        <dbReference type="ChEBI" id="CHEBI:58276"/>
        <dbReference type="EC" id="4.1.3.17"/>
    </reaction>
</comment>
<dbReference type="InterPro" id="IPR008927">
    <property type="entry name" value="6-PGluconate_DH-like_C_sf"/>
</dbReference>
<evidence type="ECO:0000259" key="14">
    <source>
        <dbReference type="Pfam" id="PF09130"/>
    </source>
</evidence>
<evidence type="ECO:0000256" key="1">
    <source>
        <dbReference type="ARBA" id="ARBA00001342"/>
    </source>
</evidence>
<dbReference type="Gene3D" id="1.10.1040.10">
    <property type="entry name" value="N-(1-d-carboxylethyl)-l-norvaline Dehydrogenase, domain 2"/>
    <property type="match status" value="1"/>
</dbReference>
<comment type="subunit">
    <text evidence="4">Homotrimer.</text>
</comment>
<evidence type="ECO:0000313" key="16">
    <source>
        <dbReference type="Proteomes" id="UP001589748"/>
    </source>
</evidence>
<comment type="cofactor">
    <cofactor evidence="2">
        <name>a divalent metal cation</name>
        <dbReference type="ChEBI" id="CHEBI:60240"/>
    </cofactor>
</comment>
<dbReference type="InterPro" id="IPR036704">
    <property type="entry name" value="RraA/RraA-like_sf"/>
</dbReference>
<dbReference type="Pfam" id="PF03737">
    <property type="entry name" value="RraA-like"/>
    <property type="match status" value="1"/>
</dbReference>
<evidence type="ECO:0000256" key="7">
    <source>
        <dbReference type="ARBA" id="ARBA00016549"/>
    </source>
</evidence>
<evidence type="ECO:0000256" key="11">
    <source>
        <dbReference type="ARBA" id="ARBA00032305"/>
    </source>
</evidence>
<dbReference type="Gene3D" id="3.40.50.720">
    <property type="entry name" value="NAD(P)-binding Rossmann-like Domain"/>
    <property type="match status" value="1"/>
</dbReference>
<dbReference type="EC" id="4.1.3.17" evidence="5"/>
<dbReference type="SUPFAM" id="SSF48179">
    <property type="entry name" value="6-phosphogluconate dehydrogenase C-terminal domain-like"/>
    <property type="match status" value="1"/>
</dbReference>
<evidence type="ECO:0000256" key="9">
    <source>
        <dbReference type="ARBA" id="ARBA00029596"/>
    </source>
</evidence>
<dbReference type="InterPro" id="IPR036291">
    <property type="entry name" value="NAD(P)-bd_dom_sf"/>
</dbReference>
<protein>
    <recommendedName>
        <fullName evidence="7">Putative 4-hydroxy-4-methyl-2-oxoglutarate aldolase</fullName>
        <ecNumber evidence="6">4.1.1.112</ecNumber>
        <ecNumber evidence="5">4.1.3.17</ecNumber>
    </recommendedName>
    <alternativeName>
        <fullName evidence="11">Oxaloacetate decarboxylase</fullName>
    </alternativeName>
    <alternativeName>
        <fullName evidence="9">Regulator of ribonuclease activity homolog</fullName>
    </alternativeName>
    <alternativeName>
        <fullName evidence="10">RraA-like protein</fullName>
    </alternativeName>
</protein>
<dbReference type="RefSeq" id="WP_380137870.1">
    <property type="nucleotide sequence ID" value="NZ_JBHLUI010000008.1"/>
</dbReference>
<dbReference type="CDD" id="cd16841">
    <property type="entry name" value="RraA_family"/>
    <property type="match status" value="1"/>
</dbReference>
<comment type="function">
    <text evidence="8">Catalyzes the aldol cleavage of 4-hydroxy-4-methyl-2-oxoglutarate (HMG) into 2 molecules of pyruvate. Also contains a secondary oxaloacetate (OAA) decarboxylase activity due to the common pyruvate enolate transition state formed following C-C bond cleavage in the retro-aldol and decarboxylation reactions.</text>
</comment>